<feature type="compositionally biased region" description="Basic and acidic residues" evidence="6">
    <location>
        <begin position="643"/>
        <end position="654"/>
    </location>
</feature>
<proteinExistence type="predicted"/>
<dbReference type="PROSITE" id="PS00108">
    <property type="entry name" value="PROTEIN_KINASE_ST"/>
    <property type="match status" value="1"/>
</dbReference>
<evidence type="ECO:0000256" key="4">
    <source>
        <dbReference type="ARBA" id="ARBA00022840"/>
    </source>
</evidence>
<organism evidence="8 9">
    <name type="scientific">Puccinia coronata f. sp. avenae</name>
    <dbReference type="NCBI Taxonomy" id="200324"/>
    <lineage>
        <taxon>Eukaryota</taxon>
        <taxon>Fungi</taxon>
        <taxon>Dikarya</taxon>
        <taxon>Basidiomycota</taxon>
        <taxon>Pucciniomycotina</taxon>
        <taxon>Pucciniomycetes</taxon>
        <taxon>Pucciniales</taxon>
        <taxon>Pucciniaceae</taxon>
        <taxon>Puccinia</taxon>
    </lineage>
</organism>
<feature type="compositionally biased region" description="Low complexity" evidence="6">
    <location>
        <begin position="376"/>
        <end position="387"/>
    </location>
</feature>
<feature type="compositionally biased region" description="Polar residues" evidence="6">
    <location>
        <begin position="363"/>
        <end position="375"/>
    </location>
</feature>
<reference evidence="8 9" key="1">
    <citation type="submission" date="2017-11" db="EMBL/GenBank/DDBJ databases">
        <title>De novo assembly and phasing of dikaryotic genomes from two isolates of Puccinia coronata f. sp. avenae, the causal agent of oat crown rust.</title>
        <authorList>
            <person name="Miller M.E."/>
            <person name="Zhang Y."/>
            <person name="Omidvar V."/>
            <person name="Sperschneider J."/>
            <person name="Schwessinger B."/>
            <person name="Raley C."/>
            <person name="Palmer J.M."/>
            <person name="Garnica D."/>
            <person name="Upadhyaya N."/>
            <person name="Rathjen J."/>
            <person name="Taylor J.M."/>
            <person name="Park R.F."/>
            <person name="Dodds P.N."/>
            <person name="Hirsch C.D."/>
            <person name="Kianian S.F."/>
            <person name="Figueroa M."/>
        </authorList>
    </citation>
    <scope>NUCLEOTIDE SEQUENCE [LARGE SCALE GENOMIC DNA]</scope>
    <source>
        <strain evidence="8">12NC29</strain>
    </source>
</reference>
<keyword evidence="4 5" id="KW-0067">ATP-binding</keyword>
<evidence type="ECO:0000256" key="6">
    <source>
        <dbReference type="SAM" id="MobiDB-lite"/>
    </source>
</evidence>
<dbReference type="EMBL" id="PGCJ01000599">
    <property type="protein sequence ID" value="PLW25656.1"/>
    <property type="molecule type" value="Genomic_DNA"/>
</dbReference>
<evidence type="ECO:0000256" key="3">
    <source>
        <dbReference type="ARBA" id="ARBA00022777"/>
    </source>
</evidence>
<dbReference type="InterPro" id="IPR050538">
    <property type="entry name" value="MAP_kinase_kinase_kinase"/>
</dbReference>
<dbReference type="PROSITE" id="PS00107">
    <property type="entry name" value="PROTEIN_KINASE_ATP"/>
    <property type="match status" value="1"/>
</dbReference>
<dbReference type="Gene3D" id="1.10.510.10">
    <property type="entry name" value="Transferase(Phosphotransferase) domain 1"/>
    <property type="match status" value="1"/>
</dbReference>
<evidence type="ECO:0000313" key="9">
    <source>
        <dbReference type="Proteomes" id="UP000235388"/>
    </source>
</evidence>
<accession>A0A2N5TJI7</accession>
<dbReference type="GO" id="GO:0004672">
    <property type="term" value="F:protein kinase activity"/>
    <property type="evidence" value="ECO:0007669"/>
    <property type="project" value="InterPro"/>
</dbReference>
<dbReference type="PROSITE" id="PS50011">
    <property type="entry name" value="PROTEIN_KINASE_DOM"/>
    <property type="match status" value="1"/>
</dbReference>
<evidence type="ECO:0000256" key="5">
    <source>
        <dbReference type="PROSITE-ProRule" id="PRU10141"/>
    </source>
</evidence>
<feature type="compositionally biased region" description="Polar residues" evidence="6">
    <location>
        <begin position="442"/>
        <end position="453"/>
    </location>
</feature>
<feature type="region of interest" description="Disordered" evidence="6">
    <location>
        <begin position="127"/>
        <end position="161"/>
    </location>
</feature>
<dbReference type="OrthoDB" id="266718at2759"/>
<feature type="compositionally biased region" description="Polar residues" evidence="6">
    <location>
        <begin position="147"/>
        <end position="161"/>
    </location>
</feature>
<feature type="compositionally biased region" description="Low complexity" evidence="6">
    <location>
        <begin position="530"/>
        <end position="541"/>
    </location>
</feature>
<evidence type="ECO:0000256" key="2">
    <source>
        <dbReference type="ARBA" id="ARBA00022741"/>
    </source>
</evidence>
<feature type="compositionally biased region" description="Basic residues" evidence="6">
    <location>
        <begin position="819"/>
        <end position="837"/>
    </location>
</feature>
<dbReference type="InterPro" id="IPR008271">
    <property type="entry name" value="Ser/Thr_kinase_AS"/>
</dbReference>
<feature type="region of interest" description="Disordered" evidence="6">
    <location>
        <begin position="808"/>
        <end position="856"/>
    </location>
</feature>
<evidence type="ECO:0000256" key="1">
    <source>
        <dbReference type="ARBA" id="ARBA00022679"/>
    </source>
</evidence>
<dbReference type="FunFam" id="1.10.510.10:FF:000182">
    <property type="entry name" value="MAP kinase kinase kinase mkh1"/>
    <property type="match status" value="1"/>
</dbReference>
<evidence type="ECO:0000313" key="8">
    <source>
        <dbReference type="EMBL" id="PLW25656.1"/>
    </source>
</evidence>
<feature type="compositionally biased region" description="Basic and acidic residues" evidence="6">
    <location>
        <begin position="560"/>
        <end position="570"/>
    </location>
</feature>
<dbReference type="GO" id="GO:0005524">
    <property type="term" value="F:ATP binding"/>
    <property type="evidence" value="ECO:0007669"/>
    <property type="project" value="UniProtKB-UniRule"/>
</dbReference>
<dbReference type="PANTHER" id="PTHR48016:SF48">
    <property type="entry name" value="SERINE_THREONINE-PROTEIN KINASE BCK1_SLK1_SSP31"/>
    <property type="match status" value="1"/>
</dbReference>
<comment type="caution">
    <text evidence="8">The sequence shown here is derived from an EMBL/GenBank/DDBJ whole genome shotgun (WGS) entry which is preliminary data.</text>
</comment>
<protein>
    <recommendedName>
        <fullName evidence="7">Protein kinase domain-containing protein</fullName>
    </recommendedName>
</protein>
<dbReference type="SUPFAM" id="SSF56112">
    <property type="entry name" value="Protein kinase-like (PK-like)"/>
    <property type="match status" value="1"/>
</dbReference>
<feature type="compositionally biased region" description="Polar residues" evidence="6">
    <location>
        <begin position="398"/>
        <end position="412"/>
    </location>
</feature>
<evidence type="ECO:0000259" key="7">
    <source>
        <dbReference type="PROSITE" id="PS50011"/>
    </source>
</evidence>
<keyword evidence="3" id="KW-0418">Kinase</keyword>
<feature type="region of interest" description="Disordered" evidence="6">
    <location>
        <begin position="347"/>
        <end position="471"/>
    </location>
</feature>
<keyword evidence="9" id="KW-1185">Reference proteome</keyword>
<keyword evidence="1" id="KW-0808">Transferase</keyword>
<sequence length="1201" mass="133262">MNFVGQAQKPKESLGPLRTPHQTVRLPSLISGAQIESSAPPRTLGRHSMDSLSASIYNIKRRYSGGLARSPALYYSGAGQRDQMMAVASRATIQSACSSNHQPALPQIIHRNTISTMDPSMIHRRQAGQASQFAGALRDPDPERDVGNSSQAQSTISQSRPRNLVITTEFSSPESVNSPFELGLPQEMTILITKNFDVCYFINLPRRTFPASIVDKIFSRFDIPTQERSDWSIFRAIGVQPVGHALDPEQIWEECNQAGFSEEGKMMMFIILPCNPELMSSHLKGLLNPPEYQENVAPPSHAYNREGSLSGLSSDRVLSVFYEEGDNSSSQTSVTRRVSFKLDEDTPLKHKYPVTPPIRLSELANSPTSHGNLQASSSSSRQKSWPSWPSPPFDLISSEYSPDESTMGSSLQYGGGFSPRLSSTQFSESPSLDPPSESIPSQKSPRVTITSPECHSPPGRGLRDDIEKSGLSERVLVERNDTIEAGHSIRSIPSSPDSGFSSNGRISAVIQPNLLSDSCGEIEDGRSSSDSEGSYSSCSSSEFPHIGEEDNMKSPSTSHIPERNSLETKSGDELSWFNKLMENCFKPLGQDLVAIPPSLTQDLISQAGGQQSTDAHSPSSSSHESRKENTSEFQSSPFLHSPPENHSDDFRCDHRINQTDEDGKVESDGNGSTGYAFEVFRADSVDIPLSDGVQIPMDTPLLTASCRMTERHLPPYDKVDIDRSAEDPLETCIQSESNRPDCFRKATHVEEFDEAAGKRGDAPVSEPDRCWATRPAIEKVYNNLEKSFPNHNIDQPIEVCILKRQERGPQGQPISSPQRVKRVLSIRSSVRTRRQKQRRDESPPPSAEPLRCDELQLSPGESDNEKYLICSSPQNSLKLWGFKTEEILPGVEPDVAPTSSSSYEADLNMESSSTCLKWVKGELIGCGSFGSVYLALNLTNQEMMAVKQVKIGHQSSTRPFVKSALEAIKLEICFLKDLEHPNVVQFLGFEETSQNYNIFLEYVEGGSIGSCVSKNGKLEPEVVKSFTKQILKGLEYLHSCCIMHRDLKADNVLVNLKGKCKISDFGISKRSNEAYLTSQYTPMQGTVFSMAPEMFNQPLTCRYSAKSDIWSLGCLVLEMLCGLRAWHGYGSLQIIYKVGIEKCQPKIPEELLHNKFQNHFLNKCLEIKPSSRPTASRLIDHLFLELDPEWEFEKSQLFKLL</sequence>
<feature type="binding site" evidence="5">
    <location>
        <position position="947"/>
    </location>
    <ligand>
        <name>ATP</name>
        <dbReference type="ChEBI" id="CHEBI:30616"/>
    </ligand>
</feature>
<dbReference type="Pfam" id="PF00069">
    <property type="entry name" value="Pkinase"/>
    <property type="match status" value="1"/>
</dbReference>
<keyword evidence="2 5" id="KW-0547">Nucleotide-binding</keyword>
<dbReference type="InterPro" id="IPR017441">
    <property type="entry name" value="Protein_kinase_ATP_BS"/>
</dbReference>
<feature type="region of interest" description="Disordered" evidence="6">
    <location>
        <begin position="1"/>
        <end position="21"/>
    </location>
</feature>
<feature type="compositionally biased region" description="Low complexity" evidence="6">
    <location>
        <begin position="427"/>
        <end position="441"/>
    </location>
</feature>
<dbReference type="PANTHER" id="PTHR48016">
    <property type="entry name" value="MAP KINASE KINASE KINASE SSK2-RELATED-RELATED"/>
    <property type="match status" value="1"/>
</dbReference>
<dbReference type="SMART" id="SM00220">
    <property type="entry name" value="S_TKc"/>
    <property type="match status" value="1"/>
</dbReference>
<dbReference type="InterPro" id="IPR000719">
    <property type="entry name" value="Prot_kinase_dom"/>
</dbReference>
<feature type="compositionally biased region" description="Basic and acidic residues" evidence="6">
    <location>
        <begin position="461"/>
        <end position="471"/>
    </location>
</feature>
<dbReference type="STRING" id="200324.A0A2N5TJI7"/>
<gene>
    <name evidence="8" type="ORF">PCANC_24251</name>
</gene>
<dbReference type="AlphaFoldDB" id="A0A2N5TJI7"/>
<feature type="domain" description="Protein kinase" evidence="7">
    <location>
        <begin position="918"/>
        <end position="1184"/>
    </location>
</feature>
<dbReference type="InterPro" id="IPR011009">
    <property type="entry name" value="Kinase-like_dom_sf"/>
</dbReference>
<dbReference type="Proteomes" id="UP000235388">
    <property type="component" value="Unassembled WGS sequence"/>
</dbReference>
<dbReference type="GO" id="GO:0000165">
    <property type="term" value="P:MAPK cascade"/>
    <property type="evidence" value="ECO:0007669"/>
    <property type="project" value="UniProtKB-ARBA"/>
</dbReference>
<dbReference type="Gene3D" id="3.30.200.20">
    <property type="entry name" value="Phosphorylase Kinase, domain 1"/>
    <property type="match status" value="1"/>
</dbReference>
<feature type="region of interest" description="Disordered" evidence="6">
    <location>
        <begin position="605"/>
        <end position="654"/>
    </location>
</feature>
<name>A0A2N5TJI7_9BASI</name>
<feature type="compositionally biased region" description="Low complexity" evidence="6">
    <location>
        <begin position="612"/>
        <end position="622"/>
    </location>
</feature>
<feature type="region of interest" description="Disordered" evidence="6">
    <location>
        <begin position="517"/>
        <end position="570"/>
    </location>
</feature>